<comment type="subcellular location">
    <subcellularLocation>
        <location evidence="1">Cell membrane</location>
        <topology evidence="1">Multi-pass membrane protein</topology>
    </subcellularLocation>
</comment>
<feature type="transmembrane region" description="Helical" evidence="7">
    <location>
        <begin position="324"/>
        <end position="347"/>
    </location>
</feature>
<dbReference type="Pfam" id="PF00528">
    <property type="entry name" value="BPD_transp_1"/>
    <property type="match status" value="1"/>
</dbReference>
<dbReference type="AlphaFoldDB" id="A0A381QHY6"/>
<organism evidence="9">
    <name type="scientific">marine metagenome</name>
    <dbReference type="NCBI Taxonomy" id="408172"/>
    <lineage>
        <taxon>unclassified sequences</taxon>
        <taxon>metagenomes</taxon>
        <taxon>ecological metagenomes</taxon>
    </lineage>
</organism>
<evidence type="ECO:0000256" key="5">
    <source>
        <dbReference type="ARBA" id="ARBA00022989"/>
    </source>
</evidence>
<dbReference type="InterPro" id="IPR025966">
    <property type="entry name" value="OppC_N"/>
</dbReference>
<dbReference type="GO" id="GO:0005886">
    <property type="term" value="C:plasma membrane"/>
    <property type="evidence" value="ECO:0007669"/>
    <property type="project" value="UniProtKB-SubCell"/>
</dbReference>
<feature type="transmembrane region" description="Helical" evidence="7">
    <location>
        <begin position="271"/>
        <end position="304"/>
    </location>
</feature>
<keyword evidence="6 7" id="KW-0472">Membrane</keyword>
<evidence type="ECO:0000256" key="1">
    <source>
        <dbReference type="ARBA" id="ARBA00004651"/>
    </source>
</evidence>
<feature type="non-terminal residue" evidence="9">
    <location>
        <position position="1"/>
    </location>
</feature>
<protein>
    <recommendedName>
        <fullName evidence="8">ABC transmembrane type-1 domain-containing protein</fullName>
    </recommendedName>
</protein>
<dbReference type="PANTHER" id="PTHR43386">
    <property type="entry name" value="OLIGOPEPTIDE TRANSPORT SYSTEM PERMEASE PROTEIN APPC"/>
    <property type="match status" value="1"/>
</dbReference>
<keyword evidence="4 7" id="KW-0812">Transmembrane</keyword>
<accession>A0A381QHY6</accession>
<feature type="transmembrane region" description="Helical" evidence="7">
    <location>
        <begin position="95"/>
        <end position="117"/>
    </location>
</feature>
<dbReference type="Pfam" id="PF12911">
    <property type="entry name" value="OppC_N"/>
    <property type="match status" value="1"/>
</dbReference>
<sequence>VLPGLPQLAVGRWGVGGLGLTVWIAFLAVLLTRWARFAAAWGGPLDHQIASLTVVAGLLGTWGWSMFDVSRPVELDRSGVSQWRLAVQAFKKNRIAVIGAMVVVWVYLIALVTPLIAPYDPAMQGPLPGRLAAPSSEFLLGTDHVARDVFSRLMYGARVSLSIGFVAVGISVTIGTLLGAVAGYLGGWIDTVVMRFVDMVISFPRLVLLIAIVALFDTQSIFLIVAVLGFTQWPGTARIVRGEVLSLREREFVEATRALGFSRRRIILRHVIPNVLAPVIIAATLGIGNVIVLEAGLSFLGLGLEPPTPSWGSMVADGRDLLLNAWWISTFPGLAIVLTVVAFNLVGDGLRDALDPRLRA</sequence>
<feature type="transmembrane region" description="Helical" evidence="7">
    <location>
        <begin position="161"/>
        <end position="186"/>
    </location>
</feature>
<keyword evidence="3" id="KW-1003">Cell membrane</keyword>
<evidence type="ECO:0000256" key="7">
    <source>
        <dbReference type="SAM" id="Phobius"/>
    </source>
</evidence>
<dbReference type="InterPro" id="IPR000515">
    <property type="entry name" value="MetI-like"/>
</dbReference>
<dbReference type="PROSITE" id="PS50928">
    <property type="entry name" value="ABC_TM1"/>
    <property type="match status" value="1"/>
</dbReference>
<evidence type="ECO:0000259" key="8">
    <source>
        <dbReference type="PROSITE" id="PS50928"/>
    </source>
</evidence>
<name>A0A381QHY6_9ZZZZ</name>
<evidence type="ECO:0000256" key="4">
    <source>
        <dbReference type="ARBA" id="ARBA00022692"/>
    </source>
</evidence>
<keyword evidence="2" id="KW-0813">Transport</keyword>
<reference evidence="9" key="1">
    <citation type="submission" date="2018-05" db="EMBL/GenBank/DDBJ databases">
        <authorList>
            <person name="Lanie J.A."/>
            <person name="Ng W.-L."/>
            <person name="Kazmierczak K.M."/>
            <person name="Andrzejewski T.M."/>
            <person name="Davidsen T.M."/>
            <person name="Wayne K.J."/>
            <person name="Tettelin H."/>
            <person name="Glass J.I."/>
            <person name="Rusch D."/>
            <person name="Podicherti R."/>
            <person name="Tsui H.-C.T."/>
            <person name="Winkler M.E."/>
        </authorList>
    </citation>
    <scope>NUCLEOTIDE SEQUENCE</scope>
</reference>
<keyword evidence="5 7" id="KW-1133">Transmembrane helix</keyword>
<feature type="domain" description="ABC transmembrane type-1" evidence="8">
    <location>
        <begin position="157"/>
        <end position="347"/>
    </location>
</feature>
<gene>
    <name evidence="9" type="ORF">METZ01_LOCUS30561</name>
</gene>
<evidence type="ECO:0000313" key="9">
    <source>
        <dbReference type="EMBL" id="SUZ77707.1"/>
    </source>
</evidence>
<feature type="transmembrane region" description="Helical" evidence="7">
    <location>
        <begin position="206"/>
        <end position="231"/>
    </location>
</feature>
<dbReference type="Gene3D" id="1.10.3720.10">
    <property type="entry name" value="MetI-like"/>
    <property type="match status" value="1"/>
</dbReference>
<evidence type="ECO:0000256" key="2">
    <source>
        <dbReference type="ARBA" id="ARBA00022448"/>
    </source>
</evidence>
<dbReference type="PANTHER" id="PTHR43386:SF1">
    <property type="entry name" value="D,D-DIPEPTIDE TRANSPORT SYSTEM PERMEASE PROTEIN DDPC-RELATED"/>
    <property type="match status" value="1"/>
</dbReference>
<dbReference type="InterPro" id="IPR035906">
    <property type="entry name" value="MetI-like_sf"/>
</dbReference>
<dbReference type="EMBL" id="UINC01001327">
    <property type="protein sequence ID" value="SUZ77707.1"/>
    <property type="molecule type" value="Genomic_DNA"/>
</dbReference>
<dbReference type="InterPro" id="IPR050366">
    <property type="entry name" value="BP-dependent_transpt_permease"/>
</dbReference>
<dbReference type="CDD" id="cd06261">
    <property type="entry name" value="TM_PBP2"/>
    <property type="match status" value="1"/>
</dbReference>
<feature type="transmembrane region" description="Helical" evidence="7">
    <location>
        <begin position="13"/>
        <end position="35"/>
    </location>
</feature>
<dbReference type="GO" id="GO:0055085">
    <property type="term" value="P:transmembrane transport"/>
    <property type="evidence" value="ECO:0007669"/>
    <property type="project" value="InterPro"/>
</dbReference>
<evidence type="ECO:0000256" key="6">
    <source>
        <dbReference type="ARBA" id="ARBA00023136"/>
    </source>
</evidence>
<dbReference type="SUPFAM" id="SSF161098">
    <property type="entry name" value="MetI-like"/>
    <property type="match status" value="1"/>
</dbReference>
<proteinExistence type="predicted"/>
<evidence type="ECO:0000256" key="3">
    <source>
        <dbReference type="ARBA" id="ARBA00022475"/>
    </source>
</evidence>